<proteinExistence type="predicted"/>
<protein>
    <submittedName>
        <fullName evidence="1">Uncharacterized protein</fullName>
    </submittedName>
</protein>
<evidence type="ECO:0000313" key="1">
    <source>
        <dbReference type="EMBL" id="KAK5917103.1"/>
    </source>
</evidence>
<reference evidence="1 2" key="1">
    <citation type="journal article" date="2023" name="Mol. Biol. Evol.">
        <title>Genomics of Secondarily Temperate Adaptation in the Only Non-Antarctic Icefish.</title>
        <authorList>
            <person name="Rivera-Colon A.G."/>
            <person name="Rayamajhi N."/>
            <person name="Minhas B.F."/>
            <person name="Madrigal G."/>
            <person name="Bilyk K.T."/>
            <person name="Yoon V."/>
            <person name="Hune M."/>
            <person name="Gregory S."/>
            <person name="Cheng C.H.C."/>
            <person name="Catchen J.M."/>
        </authorList>
    </citation>
    <scope>NUCLEOTIDE SEQUENCE [LARGE SCALE GENOMIC DNA]</scope>
    <source>
        <tissue evidence="1">White muscle</tissue>
    </source>
</reference>
<keyword evidence="2" id="KW-1185">Reference proteome</keyword>
<sequence>MVSFILKGKEHIAYQTTTLVYRWRHRVRQLLPTVGFLKGPVEPLSAADQSENEYGHVSTITTERRFNSEPGGGWMGWTAKVAPCLQCQNLPAQST</sequence>
<comment type="caution">
    <text evidence="1">The sequence shown here is derived from an EMBL/GenBank/DDBJ whole genome shotgun (WGS) entry which is preliminary data.</text>
</comment>
<organism evidence="1 2">
    <name type="scientific">Champsocephalus gunnari</name>
    <name type="common">Mackerel icefish</name>
    <dbReference type="NCBI Taxonomy" id="52237"/>
    <lineage>
        <taxon>Eukaryota</taxon>
        <taxon>Metazoa</taxon>
        <taxon>Chordata</taxon>
        <taxon>Craniata</taxon>
        <taxon>Vertebrata</taxon>
        <taxon>Euteleostomi</taxon>
        <taxon>Actinopterygii</taxon>
        <taxon>Neopterygii</taxon>
        <taxon>Teleostei</taxon>
        <taxon>Neoteleostei</taxon>
        <taxon>Acanthomorphata</taxon>
        <taxon>Eupercaria</taxon>
        <taxon>Perciformes</taxon>
        <taxon>Notothenioidei</taxon>
        <taxon>Channichthyidae</taxon>
        <taxon>Champsocephalus</taxon>
    </lineage>
</organism>
<gene>
    <name evidence="1" type="ORF">CgunFtcFv8_012021</name>
</gene>
<accession>A0AAN8DAC9</accession>
<evidence type="ECO:0000313" key="2">
    <source>
        <dbReference type="Proteomes" id="UP001331515"/>
    </source>
</evidence>
<dbReference type="AlphaFoldDB" id="A0AAN8DAC9"/>
<dbReference type="Proteomes" id="UP001331515">
    <property type="component" value="Unassembled WGS sequence"/>
</dbReference>
<dbReference type="EMBL" id="JAURVH010001526">
    <property type="protein sequence ID" value="KAK5917103.1"/>
    <property type="molecule type" value="Genomic_DNA"/>
</dbReference>
<name>A0AAN8DAC9_CHAGU</name>